<dbReference type="NCBIfam" id="TIGR01587">
    <property type="entry name" value="cas3_core"/>
    <property type="match status" value="1"/>
</dbReference>
<keyword evidence="6" id="KW-0378">Hydrolase</keyword>
<dbReference type="CDD" id="cd17930">
    <property type="entry name" value="DEXHc_cas3"/>
    <property type="match status" value="1"/>
</dbReference>
<feature type="domain" description="HD Cas3-type" evidence="11">
    <location>
        <begin position="11"/>
        <end position="225"/>
    </location>
</feature>
<protein>
    <submittedName>
        <fullName evidence="12">CRISPR-associated helicase cas3</fullName>
    </submittedName>
</protein>
<reference evidence="12 13" key="1">
    <citation type="submission" date="2013-03" db="EMBL/GenBank/DDBJ databases">
        <title>The Genome Sequence of Enterococcus columbae ATCC_51263 (PacBio/Illumina hybrid assembly).</title>
        <authorList>
            <consortium name="The Broad Institute Genomics Platform"/>
            <consortium name="The Broad Institute Genome Sequencing Center for Infectious Disease"/>
            <person name="Earl A."/>
            <person name="Russ C."/>
            <person name="Gilmore M."/>
            <person name="Surin D."/>
            <person name="Walker B."/>
            <person name="Young S."/>
            <person name="Zeng Q."/>
            <person name="Gargeya S."/>
            <person name="Fitzgerald M."/>
            <person name="Haas B."/>
            <person name="Abouelleil A."/>
            <person name="Allen A.W."/>
            <person name="Alvarado L."/>
            <person name="Arachchi H.M."/>
            <person name="Berlin A.M."/>
            <person name="Chapman S.B."/>
            <person name="Gainer-Dewar J."/>
            <person name="Goldberg J."/>
            <person name="Griggs A."/>
            <person name="Gujja S."/>
            <person name="Hansen M."/>
            <person name="Howarth C."/>
            <person name="Imamovic A."/>
            <person name="Ireland A."/>
            <person name="Larimer J."/>
            <person name="McCowan C."/>
            <person name="Murphy C."/>
            <person name="Pearson M."/>
            <person name="Poon T.W."/>
            <person name="Priest M."/>
            <person name="Roberts A."/>
            <person name="Saif S."/>
            <person name="Shea T."/>
            <person name="Sisk P."/>
            <person name="Sykes S."/>
            <person name="Wortman J."/>
            <person name="Nusbaum C."/>
            <person name="Birren B."/>
        </authorList>
    </citation>
    <scope>NUCLEOTIDE SEQUENCE [LARGE SCALE GENOMIC DNA]</scope>
    <source>
        <strain evidence="12 13">ATCC 51263</strain>
    </source>
</reference>
<comment type="similarity">
    <text evidence="1">In the N-terminal section; belongs to the CRISPR-associated nuclease Cas3-HD family.</text>
</comment>
<comment type="caution">
    <text evidence="12">The sequence shown here is derived from an EMBL/GenBank/DDBJ whole genome shotgun (WGS) entry which is preliminary data.</text>
</comment>
<evidence type="ECO:0000256" key="1">
    <source>
        <dbReference type="ARBA" id="ARBA00006847"/>
    </source>
</evidence>
<dbReference type="InterPro" id="IPR038257">
    <property type="entry name" value="CRISPR-assoc_Cas3_HD_sf"/>
</dbReference>
<evidence type="ECO:0000256" key="7">
    <source>
        <dbReference type="ARBA" id="ARBA00022806"/>
    </source>
</evidence>
<dbReference type="STRING" id="1121865.OMW_01280"/>
<dbReference type="GO" id="GO:0003677">
    <property type="term" value="F:DNA binding"/>
    <property type="evidence" value="ECO:0007669"/>
    <property type="project" value="InterPro"/>
</dbReference>
<keyword evidence="9" id="KW-0051">Antiviral defense</keyword>
<dbReference type="GO" id="GO:0004386">
    <property type="term" value="F:helicase activity"/>
    <property type="evidence" value="ECO:0007669"/>
    <property type="project" value="UniProtKB-KW"/>
</dbReference>
<dbReference type="SUPFAM" id="SSF109604">
    <property type="entry name" value="HD-domain/PDEase-like"/>
    <property type="match status" value="1"/>
</dbReference>
<dbReference type="InterPro" id="IPR006483">
    <property type="entry name" value="CRISPR-assoc_Cas3_HD"/>
</dbReference>
<dbReference type="InterPro" id="IPR027417">
    <property type="entry name" value="P-loop_NTPase"/>
</dbReference>
<dbReference type="CDD" id="cd09641">
    <property type="entry name" value="Cas3''_I"/>
    <property type="match status" value="1"/>
</dbReference>
<evidence type="ECO:0000256" key="5">
    <source>
        <dbReference type="ARBA" id="ARBA00022741"/>
    </source>
</evidence>
<dbReference type="Proteomes" id="UP000014113">
    <property type="component" value="Unassembled WGS sequence"/>
</dbReference>
<dbReference type="InterPro" id="IPR006474">
    <property type="entry name" value="Helicase_Cas3_CRISPR-ass_core"/>
</dbReference>
<evidence type="ECO:0000256" key="4">
    <source>
        <dbReference type="ARBA" id="ARBA00022723"/>
    </source>
</evidence>
<sequence length="826" mass="95138">MLVEEVIAHIDGEKKQQLVLHLLNVANNAAANAKDLQQNNVLFLLGLFHDLGKASRKFQDKLLNHPNNHVDHSTAGAYYLFNQIDLEISDKQMFQKLLFEEICAYVISSHHGLYDIPFKDKSNSSEYHYSHLHRRMKEYITANQAIYEEDILPFVNYLDKQLSEKTIYDSISQLIKQAFDDFLLLLSKIDSIMINTRSKEFSEYVFYCGLLERLYSSYLKNADILDTINAYGIQLMPMEEDKKNQLKELYVKQIENLYEKYKNPISPINQVRTELAEIILSRGKNDSTGIYRLNLPTGAGKTKLSMRYAFHQMKNQKNRFIYITPFLSVLEQNALEIKKIIKGEDKLDEDDFMFGIIEHHSNMIDEIVEDEDDKEVLYRAYLQDTWDTNVVNSTMVQFFQTLFKVQASCVRRFANLANAVIILDEVQSLPLSVTSLLNLSLNFLKSVMGTTVILCTATQPKYDLDSLEHRLAYGDYYGNNTDLIQMNNHQSAMFERTTSYKINEVLSQTESMFTSLDELAEFVIKHSEKSILIILNTKKAVSQLYEKIVSLVEDNPVYHLSTSMCPKHRLDIIESIKSRLKIQEPVICVSTQLIEAGVDIDFQMVIRSYAGIDSIVQAAGRCNREGNYESGEVYLVNLPTKEENLTWLPDLLKKKETTTEILRPLANPISLSNLNDQFFEKYFNGSVSTDFDYPLGQDKATVFDLLSATMVGKNLLYQSFKTASERFNLIQNDTVGLIVYYQESKELLQQLFAVIDQYEATYDSSLYTGIKKLLRKLQPYTINVYQNSHLIEQTSKYLTQSILVLPENYYSQDRGIVVDDAVDIIL</sequence>
<evidence type="ECO:0000313" key="12">
    <source>
        <dbReference type="EMBL" id="EOW80195.1"/>
    </source>
</evidence>
<gene>
    <name evidence="12" type="ORF">I568_01895</name>
</gene>
<name>S1MU32_9ENTE</name>
<keyword evidence="8" id="KW-0067">ATP-binding</keyword>
<dbReference type="PROSITE" id="PS51194">
    <property type="entry name" value="HELICASE_CTER"/>
    <property type="match status" value="1"/>
</dbReference>
<dbReference type="GO" id="GO:0051607">
    <property type="term" value="P:defense response to virus"/>
    <property type="evidence" value="ECO:0007669"/>
    <property type="project" value="UniProtKB-KW"/>
</dbReference>
<dbReference type="Pfam" id="PF04851">
    <property type="entry name" value="ResIII"/>
    <property type="match status" value="1"/>
</dbReference>
<dbReference type="Pfam" id="PF01966">
    <property type="entry name" value="HD"/>
    <property type="match status" value="1"/>
</dbReference>
<keyword evidence="5" id="KW-0547">Nucleotide-binding</keyword>
<dbReference type="GO" id="GO:0016787">
    <property type="term" value="F:hydrolase activity"/>
    <property type="evidence" value="ECO:0007669"/>
    <property type="project" value="UniProtKB-KW"/>
</dbReference>
<dbReference type="Pfam" id="PF22590">
    <property type="entry name" value="Cas3-like_C_2"/>
    <property type="match status" value="1"/>
</dbReference>
<dbReference type="Gene3D" id="1.10.3210.30">
    <property type="match status" value="1"/>
</dbReference>
<feature type="domain" description="Helicase C-terminal" evidence="10">
    <location>
        <begin position="515"/>
        <end position="677"/>
    </location>
</feature>
<keyword evidence="7" id="KW-0347">Helicase</keyword>
<dbReference type="InterPro" id="IPR006674">
    <property type="entry name" value="HD_domain"/>
</dbReference>
<dbReference type="RefSeq" id="WP_016183421.1">
    <property type="nucleotide sequence ID" value="NZ_JXKI01000044.1"/>
</dbReference>
<keyword evidence="13" id="KW-1185">Reference proteome</keyword>
<dbReference type="SUPFAM" id="SSF52540">
    <property type="entry name" value="P-loop containing nucleoside triphosphate hydrolases"/>
    <property type="match status" value="1"/>
</dbReference>
<dbReference type="eggNOG" id="COG1203">
    <property type="taxonomic scope" value="Bacteria"/>
</dbReference>
<proteinExistence type="inferred from homology"/>
<dbReference type="OrthoDB" id="9810236at2"/>
<comment type="similarity">
    <text evidence="2">In the central section; belongs to the CRISPR-associated helicase Cas3 family.</text>
</comment>
<evidence type="ECO:0000313" key="13">
    <source>
        <dbReference type="Proteomes" id="UP000014113"/>
    </source>
</evidence>
<dbReference type="PATRIC" id="fig|1121865.3.peg.1249"/>
<evidence type="ECO:0000256" key="6">
    <source>
        <dbReference type="ARBA" id="ARBA00022801"/>
    </source>
</evidence>
<accession>S1MU32</accession>
<evidence type="ECO:0000259" key="11">
    <source>
        <dbReference type="PROSITE" id="PS51643"/>
    </source>
</evidence>
<evidence type="ECO:0000256" key="2">
    <source>
        <dbReference type="ARBA" id="ARBA00009046"/>
    </source>
</evidence>
<dbReference type="PROSITE" id="PS51643">
    <property type="entry name" value="HD_CAS3"/>
    <property type="match status" value="1"/>
</dbReference>
<organism evidence="12 13">
    <name type="scientific">Enterococcus columbae DSM 7374 = ATCC 51263</name>
    <dbReference type="NCBI Taxonomy" id="1121865"/>
    <lineage>
        <taxon>Bacteria</taxon>
        <taxon>Bacillati</taxon>
        <taxon>Bacillota</taxon>
        <taxon>Bacilli</taxon>
        <taxon>Lactobacillales</taxon>
        <taxon>Enterococcaceae</taxon>
        <taxon>Enterococcus</taxon>
    </lineage>
</organism>
<evidence type="ECO:0000259" key="10">
    <source>
        <dbReference type="PROSITE" id="PS51194"/>
    </source>
</evidence>
<evidence type="ECO:0000256" key="8">
    <source>
        <dbReference type="ARBA" id="ARBA00022840"/>
    </source>
</evidence>
<dbReference type="InterPro" id="IPR001650">
    <property type="entry name" value="Helicase_C-like"/>
</dbReference>
<dbReference type="GO" id="GO:0046872">
    <property type="term" value="F:metal ion binding"/>
    <property type="evidence" value="ECO:0007669"/>
    <property type="project" value="UniProtKB-KW"/>
</dbReference>
<dbReference type="InterPro" id="IPR054712">
    <property type="entry name" value="Cas3-like_dom"/>
</dbReference>
<dbReference type="Gene3D" id="3.40.50.300">
    <property type="entry name" value="P-loop containing nucleotide triphosphate hydrolases"/>
    <property type="match status" value="2"/>
</dbReference>
<dbReference type="SMART" id="SM00490">
    <property type="entry name" value="HELICc"/>
    <property type="match status" value="1"/>
</dbReference>
<dbReference type="GO" id="GO:0004518">
    <property type="term" value="F:nuclease activity"/>
    <property type="evidence" value="ECO:0007669"/>
    <property type="project" value="UniProtKB-KW"/>
</dbReference>
<keyword evidence="4" id="KW-0479">Metal-binding</keyword>
<dbReference type="GO" id="GO:0005524">
    <property type="term" value="F:ATP binding"/>
    <property type="evidence" value="ECO:0007669"/>
    <property type="project" value="UniProtKB-KW"/>
</dbReference>
<dbReference type="InterPro" id="IPR006935">
    <property type="entry name" value="Helicase/UvrB_N"/>
</dbReference>
<dbReference type="AlphaFoldDB" id="S1MU32"/>
<keyword evidence="3" id="KW-0540">Nuclease</keyword>
<evidence type="ECO:0000256" key="3">
    <source>
        <dbReference type="ARBA" id="ARBA00022722"/>
    </source>
</evidence>
<dbReference type="NCBIfam" id="TIGR01596">
    <property type="entry name" value="cas3_HD"/>
    <property type="match status" value="1"/>
</dbReference>
<evidence type="ECO:0000256" key="9">
    <source>
        <dbReference type="ARBA" id="ARBA00023118"/>
    </source>
</evidence>
<dbReference type="EMBL" id="ASWJ01000009">
    <property type="protein sequence ID" value="EOW80195.1"/>
    <property type="molecule type" value="Genomic_DNA"/>
</dbReference>